<sequence>MFHFTEIAPGVKHIQDAMGVCFTLIEGDKRAILFDTGYGMEDVQAYVRTLTDKPVKVYLSHGHHDHVLGARWFGQTLMGEADMDEFRERTGEGQRRKVMKQAEGQDVPVPDDFMIANISLPEAICFNGKTGTFDSLEEDLGGLKIRVILVPGHTPGSIVVFIPARGLLLTGDDWNPCTWMWFPTSMDASGWRENMKTLIRVLEDDGPEIKTVICSHQPKARDGKELKAFLEYMTDERMKAAPAVDMGAPIDTHQIVKDPEGWVLLFDLRKIR</sequence>
<evidence type="ECO:0000313" key="1">
    <source>
        <dbReference type="EMBL" id="SMC38517.1"/>
    </source>
</evidence>
<dbReference type="EMBL" id="FWXZ01000001">
    <property type="protein sequence ID" value="SMC38517.1"/>
    <property type="molecule type" value="Genomic_DNA"/>
</dbReference>
<keyword evidence="2" id="KW-1185">Reference proteome</keyword>
<organism evidence="1 2">
    <name type="scientific">Aristaeella lactis</name>
    <dbReference type="NCBI Taxonomy" id="3046383"/>
    <lineage>
        <taxon>Bacteria</taxon>
        <taxon>Bacillati</taxon>
        <taxon>Bacillota</taxon>
        <taxon>Clostridia</taxon>
        <taxon>Eubacteriales</taxon>
        <taxon>Aristaeellaceae</taxon>
        <taxon>Aristaeella</taxon>
    </lineage>
</organism>
<name>A0AC61PIB4_9FIRM</name>
<gene>
    <name evidence="1" type="ORF">SAMN06297397_0485</name>
</gene>
<dbReference type="Proteomes" id="UP000192328">
    <property type="component" value="Unassembled WGS sequence"/>
</dbReference>
<evidence type="ECO:0000313" key="2">
    <source>
        <dbReference type="Proteomes" id="UP000192328"/>
    </source>
</evidence>
<comment type="caution">
    <text evidence="1">The sequence shown here is derived from an EMBL/GenBank/DDBJ whole genome shotgun (WGS) entry which is preliminary data.</text>
</comment>
<protein>
    <submittedName>
        <fullName evidence="1">Glyoxylase, beta-lactamase superfamily II</fullName>
    </submittedName>
</protein>
<accession>A0AC61PIB4</accession>
<proteinExistence type="predicted"/>
<reference evidence="1" key="1">
    <citation type="submission" date="2017-04" db="EMBL/GenBank/DDBJ databases">
        <authorList>
            <person name="Varghese N."/>
            <person name="Submissions S."/>
        </authorList>
    </citation>
    <scope>NUCLEOTIDE SEQUENCE</scope>
    <source>
        <strain evidence="1">WTE2008</strain>
    </source>
</reference>